<feature type="chain" id="PRO_5015194113" evidence="1">
    <location>
        <begin position="25"/>
        <end position="97"/>
    </location>
</feature>
<proteinExistence type="predicted"/>
<keyword evidence="1" id="KW-0732">Signal</keyword>
<dbReference type="OrthoDB" id="557103at2"/>
<evidence type="ECO:0000256" key="1">
    <source>
        <dbReference type="SAM" id="SignalP"/>
    </source>
</evidence>
<evidence type="ECO:0000313" key="2">
    <source>
        <dbReference type="EMBL" id="PSJ06982.1"/>
    </source>
</evidence>
<feature type="signal peptide" evidence="1">
    <location>
        <begin position="1"/>
        <end position="24"/>
    </location>
</feature>
<sequence>MLLLPLALGLLLLFSPALTPPALGAPGICVGPVCGDEIHRSAKHHWQLRLRVNDQQGQHERLVVDCRNGVLSPLAGPVERGYAAAVARRACRLAGEA</sequence>
<evidence type="ECO:0000313" key="3">
    <source>
        <dbReference type="Proteomes" id="UP000243002"/>
    </source>
</evidence>
<keyword evidence="3" id="KW-1185">Reference proteome</keyword>
<dbReference type="AlphaFoldDB" id="A0A2P7N0I6"/>
<organism evidence="2 3">
    <name type="scientific">Cyanobium usitatum str. Tous</name>
    <dbReference type="NCBI Taxonomy" id="2116684"/>
    <lineage>
        <taxon>Bacteria</taxon>
        <taxon>Bacillati</taxon>
        <taxon>Cyanobacteriota</taxon>
        <taxon>Cyanophyceae</taxon>
        <taxon>Synechococcales</taxon>
        <taxon>Prochlorococcaceae</taxon>
        <taxon>Cyanobium</taxon>
    </lineage>
</organism>
<name>A0A2P7N0I6_9CYAN</name>
<comment type="caution">
    <text evidence="2">The sequence shown here is derived from an EMBL/GenBank/DDBJ whole genome shotgun (WGS) entry which is preliminary data.</text>
</comment>
<protein>
    <submittedName>
        <fullName evidence="2">Uncharacterized protein</fullName>
    </submittedName>
</protein>
<gene>
    <name evidence="2" type="ORF">C7K55_02090</name>
</gene>
<reference evidence="2 3" key="1">
    <citation type="journal article" date="2018" name="Environ. Microbiol.">
        <title>Ecological and genomic features of two widespread freshwater picocyanobacteria.</title>
        <authorList>
            <person name="Cabello-Yeves P.J."/>
            <person name="Picazo A."/>
            <person name="Camacho A."/>
            <person name="Callieri C."/>
            <person name="Rosselli R."/>
            <person name="Roda-Garcia J.J."/>
            <person name="Coutinho F.H."/>
            <person name="Rodriguez-Valera F."/>
        </authorList>
    </citation>
    <scope>NUCLEOTIDE SEQUENCE [LARGE SCALE GENOMIC DNA]</scope>
    <source>
        <strain evidence="2 3">Tous</strain>
    </source>
</reference>
<dbReference type="Proteomes" id="UP000243002">
    <property type="component" value="Unassembled WGS sequence"/>
</dbReference>
<dbReference type="EMBL" id="PXXO01000002">
    <property type="protein sequence ID" value="PSJ06982.1"/>
    <property type="molecule type" value="Genomic_DNA"/>
</dbReference>
<accession>A0A2P7N0I6</accession>